<dbReference type="PRINTS" id="PR00105">
    <property type="entry name" value="C5METTRFRASE"/>
</dbReference>
<dbReference type="Pfam" id="PF00145">
    <property type="entry name" value="DNA_methylase"/>
    <property type="match status" value="2"/>
</dbReference>
<dbReference type="GO" id="GO:0032259">
    <property type="term" value="P:methylation"/>
    <property type="evidence" value="ECO:0007669"/>
    <property type="project" value="UniProtKB-KW"/>
</dbReference>
<dbReference type="EC" id="2.1.1.204" evidence="4"/>
<reference evidence="8 9" key="1">
    <citation type="submission" date="2016-10" db="EMBL/GenBank/DDBJ databases">
        <authorList>
            <person name="Cai Z."/>
        </authorList>
    </citation>
    <scope>NUCLEOTIDE SEQUENCE [LARGE SCALE GENOMIC DNA]</scope>
</reference>
<evidence type="ECO:0000256" key="7">
    <source>
        <dbReference type="PROSITE-ProRule" id="PRU01016"/>
    </source>
</evidence>
<gene>
    <name evidence="8" type="ORF">BQ4739_LOCUS2615</name>
</gene>
<evidence type="ECO:0000256" key="4">
    <source>
        <dbReference type="ARBA" id="ARBA00039081"/>
    </source>
</evidence>
<evidence type="ECO:0000256" key="5">
    <source>
        <dbReference type="ARBA" id="ARBA00039681"/>
    </source>
</evidence>
<dbReference type="InterPro" id="IPR029063">
    <property type="entry name" value="SAM-dependent_MTases_sf"/>
</dbReference>
<dbReference type="EMBL" id="FNXT01000198">
    <property type="protein sequence ID" value="SZX62073.1"/>
    <property type="molecule type" value="Genomic_DNA"/>
</dbReference>
<evidence type="ECO:0000256" key="3">
    <source>
        <dbReference type="ARBA" id="ARBA00022691"/>
    </source>
</evidence>
<keyword evidence="3 7" id="KW-0949">S-adenosyl-L-methionine</keyword>
<proteinExistence type="inferred from homology"/>
<dbReference type="STRING" id="3088.A0A383VAV0"/>
<dbReference type="Gene3D" id="3.40.50.150">
    <property type="entry name" value="Vaccinia Virus protein VP39"/>
    <property type="match status" value="1"/>
</dbReference>
<sequence length="492" mass="52859">MGLTALEFYSGIGGMHYALQLAAPAAAVLDAFDINHSANRCYEHNFGKAPKQVDIEHMTAAQLDAYAADLWLLAPPCQPFTRQGAQLGAQDNRSRSFLNLLDRIPAMRSPPRFLLLENVVGFEASDMQQLLMQCLAGAGYHAAEFMLTPLQYGIPYSRPRYFCLASKQPLPVALPAGAQPCQCTPLLLLQLKQQQAYMQTLTAAAQQVMASHVTYVQSIGEYLWGTQSAQQQQQQGQHLHSQSPQFQQQQQSLAASDCNRKPQPAAAVAPDLLAEMWVPNAVLERHAEVVDVVSSASCSCNCFTKAYGKLARGAGSLLATVEDPGSVDSRWRLLGGTGSLVYEGYPNCPEAASSSSCCRPTAFPTTSSSGSSGTGGAVTAEADASITAADATEAEQACPAVDFKKISAAAAPLRAFDRESLAAAWQQLRPRYFTPAEIARLHSFPQQFNFPDDMTPRQCYKLLGNSLSVAVVADLLRFLLLSGSPDASAVDA</sequence>
<protein>
    <recommendedName>
        <fullName evidence="5">tRNA (cytosine(38)-C(5))-methyltransferase</fullName>
        <ecNumber evidence="4">2.1.1.204</ecNumber>
    </recommendedName>
    <alternativeName>
        <fullName evidence="6">DNA (cytosine-5)-methyltransferase-like protein 2</fullName>
    </alternativeName>
</protein>
<name>A0A383VAV0_TETOB</name>
<dbReference type="Gene3D" id="3.90.120.10">
    <property type="entry name" value="DNA Methylase, subunit A, domain 2"/>
    <property type="match status" value="2"/>
</dbReference>
<keyword evidence="9" id="KW-1185">Reference proteome</keyword>
<dbReference type="Proteomes" id="UP000256970">
    <property type="component" value="Unassembled WGS sequence"/>
</dbReference>
<evidence type="ECO:0000313" key="8">
    <source>
        <dbReference type="EMBL" id="SZX62073.1"/>
    </source>
</evidence>
<evidence type="ECO:0000256" key="6">
    <source>
        <dbReference type="ARBA" id="ARBA00042810"/>
    </source>
</evidence>
<dbReference type="PROSITE" id="PS00095">
    <property type="entry name" value="C5_MTASE_2"/>
    <property type="match status" value="1"/>
</dbReference>
<evidence type="ECO:0000256" key="2">
    <source>
        <dbReference type="ARBA" id="ARBA00022679"/>
    </source>
</evidence>
<feature type="active site" evidence="7">
    <location>
        <position position="77"/>
    </location>
</feature>
<keyword evidence="1 7" id="KW-0489">Methyltransferase</keyword>
<dbReference type="SUPFAM" id="SSF53335">
    <property type="entry name" value="S-adenosyl-L-methionine-dependent methyltransferases"/>
    <property type="match status" value="1"/>
</dbReference>
<dbReference type="InterPro" id="IPR001525">
    <property type="entry name" value="C5_MeTfrase"/>
</dbReference>
<comment type="similarity">
    <text evidence="7">Belongs to the class I-like SAM-binding methyltransferase superfamily. C5-methyltransferase family.</text>
</comment>
<accession>A0A383VAV0</accession>
<dbReference type="PANTHER" id="PTHR46098">
    <property type="entry name" value="TRNA (CYTOSINE(38)-C(5))-METHYLTRANSFERASE"/>
    <property type="match status" value="1"/>
</dbReference>
<dbReference type="AlphaFoldDB" id="A0A383VAV0"/>
<keyword evidence="2 7" id="KW-0808">Transferase</keyword>
<evidence type="ECO:0000313" key="9">
    <source>
        <dbReference type="Proteomes" id="UP000256970"/>
    </source>
</evidence>
<dbReference type="GO" id="GO:0008168">
    <property type="term" value="F:methyltransferase activity"/>
    <property type="evidence" value="ECO:0007669"/>
    <property type="project" value="UniProtKB-KW"/>
</dbReference>
<dbReference type="GO" id="GO:0005634">
    <property type="term" value="C:nucleus"/>
    <property type="evidence" value="ECO:0007669"/>
    <property type="project" value="TreeGrafter"/>
</dbReference>
<organism evidence="8 9">
    <name type="scientific">Tetradesmus obliquus</name>
    <name type="common">Green alga</name>
    <name type="synonym">Acutodesmus obliquus</name>
    <dbReference type="NCBI Taxonomy" id="3088"/>
    <lineage>
        <taxon>Eukaryota</taxon>
        <taxon>Viridiplantae</taxon>
        <taxon>Chlorophyta</taxon>
        <taxon>core chlorophytes</taxon>
        <taxon>Chlorophyceae</taxon>
        <taxon>CS clade</taxon>
        <taxon>Sphaeropleales</taxon>
        <taxon>Scenedesmaceae</taxon>
        <taxon>Tetradesmus</taxon>
    </lineage>
</organism>
<evidence type="ECO:0000256" key="1">
    <source>
        <dbReference type="ARBA" id="ARBA00022603"/>
    </source>
</evidence>
<dbReference type="PANTHER" id="PTHR46098:SF1">
    <property type="entry name" value="TRNA (CYTOSINE(38)-C(5))-METHYLTRANSFERASE"/>
    <property type="match status" value="1"/>
</dbReference>
<dbReference type="InterPro" id="IPR050750">
    <property type="entry name" value="C5-MTase"/>
</dbReference>
<dbReference type="InterPro" id="IPR031303">
    <property type="entry name" value="C5_meth_CS"/>
</dbReference>
<dbReference type="PROSITE" id="PS51679">
    <property type="entry name" value="SAM_MT_C5"/>
    <property type="match status" value="1"/>
</dbReference>